<dbReference type="InterPro" id="IPR036590">
    <property type="entry name" value="SRAP-like"/>
</dbReference>
<comment type="caution">
    <text evidence="9">The sequence shown here is derived from an EMBL/GenBank/DDBJ whole genome shotgun (WGS) entry which is preliminary data.</text>
</comment>
<dbReference type="SUPFAM" id="SSF143081">
    <property type="entry name" value="BB1717-like"/>
    <property type="match status" value="1"/>
</dbReference>
<evidence type="ECO:0000256" key="4">
    <source>
        <dbReference type="ARBA" id="ARBA00022801"/>
    </source>
</evidence>
<evidence type="ECO:0000256" key="3">
    <source>
        <dbReference type="ARBA" id="ARBA00022763"/>
    </source>
</evidence>
<reference evidence="10" key="1">
    <citation type="journal article" date="2019" name="Int. J. Syst. Evol. Microbiol.">
        <title>The Global Catalogue of Microorganisms (GCM) 10K type strain sequencing project: providing services to taxonomists for standard genome sequencing and annotation.</title>
        <authorList>
            <consortium name="The Broad Institute Genomics Platform"/>
            <consortium name="The Broad Institute Genome Sequencing Center for Infectious Disease"/>
            <person name="Wu L."/>
            <person name="Ma J."/>
        </authorList>
    </citation>
    <scope>NUCLEOTIDE SEQUENCE [LARGE SCALE GENOMIC DNA]</scope>
    <source>
        <strain evidence="10">KCTC 52042</strain>
    </source>
</reference>
<keyword evidence="7" id="KW-0456">Lyase</keyword>
<dbReference type="GO" id="GO:0016787">
    <property type="term" value="F:hydrolase activity"/>
    <property type="evidence" value="ECO:0007669"/>
    <property type="project" value="UniProtKB-KW"/>
</dbReference>
<dbReference type="RefSeq" id="WP_390298550.1">
    <property type="nucleotide sequence ID" value="NZ_JBHULI010000003.1"/>
</dbReference>
<dbReference type="EC" id="3.4.-.-" evidence="8"/>
<keyword evidence="4 8" id="KW-0378">Hydrolase</keyword>
<proteinExistence type="inferred from homology"/>
<keyword evidence="6" id="KW-0238">DNA-binding</keyword>
<dbReference type="PANTHER" id="PTHR13604:SF0">
    <property type="entry name" value="ABASIC SITE PROCESSING PROTEIN HMCES"/>
    <property type="match status" value="1"/>
</dbReference>
<evidence type="ECO:0000256" key="8">
    <source>
        <dbReference type="RuleBase" id="RU364100"/>
    </source>
</evidence>
<dbReference type="Gene3D" id="3.90.1680.10">
    <property type="entry name" value="SOS response associated peptidase-like"/>
    <property type="match status" value="1"/>
</dbReference>
<keyword evidence="5" id="KW-0190">Covalent protein-DNA linkage</keyword>
<dbReference type="PANTHER" id="PTHR13604">
    <property type="entry name" value="DC12-RELATED"/>
    <property type="match status" value="1"/>
</dbReference>
<evidence type="ECO:0000256" key="2">
    <source>
        <dbReference type="ARBA" id="ARBA00022670"/>
    </source>
</evidence>
<dbReference type="InterPro" id="IPR003738">
    <property type="entry name" value="SRAP"/>
</dbReference>
<gene>
    <name evidence="9" type="ORF">ACFSVN_03260</name>
</gene>
<name>A0ABW5JHC8_9BACT</name>
<evidence type="ECO:0000256" key="1">
    <source>
        <dbReference type="ARBA" id="ARBA00008136"/>
    </source>
</evidence>
<evidence type="ECO:0000313" key="10">
    <source>
        <dbReference type="Proteomes" id="UP001597460"/>
    </source>
</evidence>
<keyword evidence="10" id="KW-1185">Reference proteome</keyword>
<evidence type="ECO:0000256" key="7">
    <source>
        <dbReference type="ARBA" id="ARBA00023239"/>
    </source>
</evidence>
<evidence type="ECO:0000313" key="9">
    <source>
        <dbReference type="EMBL" id="MFD2531459.1"/>
    </source>
</evidence>
<protein>
    <recommendedName>
        <fullName evidence="8">Abasic site processing protein</fullName>
        <ecNumber evidence="8">3.4.-.-</ecNumber>
    </recommendedName>
</protein>
<keyword evidence="3" id="KW-0227">DNA damage</keyword>
<evidence type="ECO:0000256" key="6">
    <source>
        <dbReference type="ARBA" id="ARBA00023125"/>
    </source>
</evidence>
<organism evidence="9 10">
    <name type="scientific">Gracilimonas halophila</name>
    <dbReference type="NCBI Taxonomy" id="1834464"/>
    <lineage>
        <taxon>Bacteria</taxon>
        <taxon>Pseudomonadati</taxon>
        <taxon>Balneolota</taxon>
        <taxon>Balneolia</taxon>
        <taxon>Balneolales</taxon>
        <taxon>Balneolaceae</taxon>
        <taxon>Gracilimonas</taxon>
    </lineage>
</organism>
<sequence>MCGRYVLYQELDEINHFLNSVESERYQADGNGRYRPNYNVAPTSIMPVAYTNEDGKRILMPMHWGFMGWKPKEGDRPFLPINTRDDKITKSRMWKGPFQHKRCIVPANGFYEWTGSKGNKTPHFIYPTQGKLMGFAGIYNDLAPEDKDTDFSYSIITTDPNKVMENIHDRMPVILHPEEFDDWLNPENEDPNYLKEFLEPYPDDGIDEHIVSKAVGKVQNNGAGLIEKADLFG</sequence>
<keyword evidence="2 8" id="KW-0645">Protease</keyword>
<accession>A0ABW5JHC8</accession>
<dbReference type="EMBL" id="JBHULI010000003">
    <property type="protein sequence ID" value="MFD2531459.1"/>
    <property type="molecule type" value="Genomic_DNA"/>
</dbReference>
<dbReference type="Pfam" id="PF02586">
    <property type="entry name" value="SRAP"/>
    <property type="match status" value="1"/>
</dbReference>
<comment type="similarity">
    <text evidence="1 8">Belongs to the SOS response-associated peptidase family.</text>
</comment>
<dbReference type="Proteomes" id="UP001597460">
    <property type="component" value="Unassembled WGS sequence"/>
</dbReference>
<evidence type="ECO:0000256" key="5">
    <source>
        <dbReference type="ARBA" id="ARBA00023124"/>
    </source>
</evidence>